<reference evidence="1 2" key="1">
    <citation type="submission" date="2023-07" db="EMBL/GenBank/DDBJ databases">
        <title>Genomic Encyclopedia of Type Strains, Phase IV (KMG-IV): sequencing the most valuable type-strain genomes for metagenomic binning, comparative biology and taxonomic classification.</title>
        <authorList>
            <person name="Goeker M."/>
        </authorList>
    </citation>
    <scope>NUCLEOTIDE SEQUENCE [LARGE SCALE GENOMIC DNA]</scope>
    <source>
        <strain evidence="1 2">DSM 19922</strain>
    </source>
</reference>
<dbReference type="EMBL" id="JAUSVU010000003">
    <property type="protein sequence ID" value="MDQ0532205.1"/>
    <property type="molecule type" value="Genomic_DNA"/>
</dbReference>
<protein>
    <recommendedName>
        <fullName evidence="3">Homeodomain-like domain-containing protein</fullName>
    </recommendedName>
</protein>
<evidence type="ECO:0000313" key="2">
    <source>
        <dbReference type="Proteomes" id="UP001244552"/>
    </source>
</evidence>
<evidence type="ECO:0008006" key="3">
    <source>
        <dbReference type="Google" id="ProtNLM"/>
    </source>
</evidence>
<comment type="caution">
    <text evidence="1">The sequence shown here is derived from an EMBL/GenBank/DDBJ whole genome shotgun (WGS) entry which is preliminary data.</text>
</comment>
<gene>
    <name evidence="1" type="ORF">QO018_001049</name>
</gene>
<dbReference type="SUPFAM" id="SSF46689">
    <property type="entry name" value="Homeodomain-like"/>
    <property type="match status" value="1"/>
</dbReference>
<dbReference type="Pfam" id="PF13384">
    <property type="entry name" value="HTH_23"/>
    <property type="match status" value="1"/>
</dbReference>
<accession>A0ABU0MFJ7</accession>
<name>A0ABU0MFJ7_9PROT</name>
<keyword evidence="2" id="KW-1185">Reference proteome</keyword>
<evidence type="ECO:0000313" key="1">
    <source>
        <dbReference type="EMBL" id="MDQ0532205.1"/>
    </source>
</evidence>
<sequence length="74" mass="7987">MARIVGIIAGPGDHTRLAAVVGDRNRPQKHVKRASIILLAAERLPVLELAGRAGVGRPAVWRWQVRYAEQGLGA</sequence>
<organism evidence="1 2">
    <name type="scientific">Azospirillum picis</name>
    <dbReference type="NCBI Taxonomy" id="488438"/>
    <lineage>
        <taxon>Bacteria</taxon>
        <taxon>Pseudomonadati</taxon>
        <taxon>Pseudomonadota</taxon>
        <taxon>Alphaproteobacteria</taxon>
        <taxon>Rhodospirillales</taxon>
        <taxon>Azospirillaceae</taxon>
        <taxon>Azospirillum</taxon>
    </lineage>
</organism>
<dbReference type="Proteomes" id="UP001244552">
    <property type="component" value="Unassembled WGS sequence"/>
</dbReference>
<proteinExistence type="predicted"/>
<dbReference type="InterPro" id="IPR009057">
    <property type="entry name" value="Homeodomain-like_sf"/>
</dbReference>